<keyword evidence="1" id="KW-0812">Transmembrane</keyword>
<dbReference type="HOGENOM" id="CLU_114568_1_0_0"/>
<feature type="transmembrane region" description="Helical" evidence="1">
    <location>
        <begin position="14"/>
        <end position="34"/>
    </location>
</feature>
<dbReference type="eggNOG" id="ENOG5033E4G">
    <property type="taxonomic scope" value="Bacteria"/>
</dbReference>
<accession>F8L2Z2</accession>
<dbReference type="EMBL" id="FR872581">
    <property type="protein sequence ID" value="CCB87838.1"/>
    <property type="molecule type" value="Genomic_DNA"/>
</dbReference>
<dbReference type="AlphaFoldDB" id="F8L2Z2"/>
<gene>
    <name evidence="2" type="primary">traE</name>
    <name evidence="2" type="ordered locus">SNE_B24790</name>
</gene>
<dbReference type="Proteomes" id="UP000000496">
    <property type="component" value="Plasmid pSn"/>
</dbReference>
<keyword evidence="2" id="KW-0614">Plasmid</keyword>
<protein>
    <submittedName>
        <fullName evidence="2">Conjugal transfer pore protein TraE</fullName>
    </submittedName>
</protein>
<reference evidence="2" key="2">
    <citation type="journal article" date="2011" name="Mol. Biol. Evol.">
        <title>Unity in variety--the pan-genome of the Chlamydiae.</title>
        <authorList>
            <person name="Collingro A."/>
            <person name="Tischler P."/>
            <person name="Weinmaier T."/>
            <person name="Penz T."/>
            <person name="Heinz E."/>
            <person name="Brunham R.C."/>
            <person name="Read T.D."/>
            <person name="Bavoil P.M."/>
            <person name="Sachse K."/>
            <person name="Kahane S."/>
            <person name="Friedman M.G."/>
            <person name="Rattei T."/>
            <person name="Myers G.S."/>
            <person name="Horn M."/>
        </authorList>
    </citation>
    <scope>NUCLEOTIDE SEQUENCE [LARGE SCALE GENOMIC DNA]</scope>
    <source>
        <strain evidence="2">Z</strain>
        <plasmid evidence="2">pSn</plasmid>
    </source>
</reference>
<dbReference type="InterPro" id="IPR007973">
    <property type="entry name" value="Pilus_assembly_TraE"/>
</dbReference>
<geneLocation type="plasmid" evidence="2 3">
    <name>pSn</name>
</geneLocation>
<name>F8L2Z2_SIMNZ</name>
<evidence type="ECO:0000313" key="2">
    <source>
        <dbReference type="EMBL" id="CCB87838.1"/>
    </source>
</evidence>
<organism evidence="2 3">
    <name type="scientific">Simkania negevensis (strain ATCC VR-1471 / DSM 27360 / Z)</name>
    <dbReference type="NCBI Taxonomy" id="331113"/>
    <lineage>
        <taxon>Bacteria</taxon>
        <taxon>Pseudomonadati</taxon>
        <taxon>Chlamydiota</taxon>
        <taxon>Chlamydiia</taxon>
        <taxon>Parachlamydiales</taxon>
        <taxon>Simkaniaceae</taxon>
        <taxon>Simkania</taxon>
    </lineage>
</organism>
<dbReference type="RefSeq" id="WP_013935072.1">
    <property type="nucleotide sequence ID" value="NC_015710.1"/>
</dbReference>
<dbReference type="KEGG" id="sng:SNE_B24790"/>
<reference key="1">
    <citation type="journal article" date="2011" name="Mol. Biol. Evol.">
        <title>Unity in variety -- the pan-genome of the Chlamydiae.</title>
        <authorList>
            <person name="Collingro A."/>
            <person name="Tischler P."/>
            <person name="Weinmaier T."/>
            <person name="Penz T."/>
            <person name="Heinz E."/>
            <person name="Brunham R.C."/>
            <person name="Read T.D."/>
            <person name="Bavoil P.M."/>
            <person name="Sachse K."/>
            <person name="Kahane S."/>
            <person name="Friedman M.G."/>
            <person name="Rattei T."/>
            <person name="Myers G.S.A."/>
            <person name="Horn M."/>
        </authorList>
    </citation>
    <scope>NUCLEOTIDE SEQUENCE</scope>
    <source>
        <strain>Z</strain>
    </source>
</reference>
<proteinExistence type="predicted"/>
<dbReference type="NCBIfam" id="TIGR02761">
    <property type="entry name" value="TraE_TIGR"/>
    <property type="match status" value="1"/>
</dbReference>
<evidence type="ECO:0000313" key="3">
    <source>
        <dbReference type="Proteomes" id="UP000000496"/>
    </source>
</evidence>
<sequence length="191" mass="22503">MHVHFFTDKIKRLITIRNVLLLALLAMTCAFIRLSSLIGKKEERVVIIPPAGKPYWIEKSQVSEEYLQEIGLYLTTFLVDRTPLDVDFKNNMLLEHVHAEGYHCLKKVLREEADNIKKNDHAFHFIKQRAFIDPEKLTYTVTGLQRVYIPRNKKAAFLKEEEVSYILSFKVEDGRLFLKHIQKENHDEESY</sequence>
<keyword evidence="1" id="KW-1133">Transmembrane helix</keyword>
<dbReference type="Pfam" id="PF05309">
    <property type="entry name" value="TraE"/>
    <property type="match status" value="1"/>
</dbReference>
<dbReference type="OrthoDB" id="7405099at2"/>
<keyword evidence="3" id="KW-1185">Reference proteome</keyword>
<keyword evidence="1" id="KW-0472">Membrane</keyword>
<evidence type="ECO:0000256" key="1">
    <source>
        <dbReference type="SAM" id="Phobius"/>
    </source>
</evidence>